<keyword evidence="3" id="KW-1185">Reference proteome</keyword>
<organism evidence="2 3">
    <name type="scientific">Ditylenchus destructor</name>
    <dbReference type="NCBI Taxonomy" id="166010"/>
    <lineage>
        <taxon>Eukaryota</taxon>
        <taxon>Metazoa</taxon>
        <taxon>Ecdysozoa</taxon>
        <taxon>Nematoda</taxon>
        <taxon>Chromadorea</taxon>
        <taxon>Rhabditida</taxon>
        <taxon>Tylenchina</taxon>
        <taxon>Tylenchomorpha</taxon>
        <taxon>Sphaerularioidea</taxon>
        <taxon>Anguinidae</taxon>
        <taxon>Anguininae</taxon>
        <taxon>Ditylenchus</taxon>
    </lineage>
</organism>
<dbReference type="AlphaFoldDB" id="A0AAD4QVW5"/>
<keyword evidence="1" id="KW-0812">Transmembrane</keyword>
<sequence>MDTRNKLQLKVKTTRSKVHKMVVEFMSFGLMQIITIQIIVMKMNLPTLRPFHTYTKLNHETWPLFQHFFRLLMDPQKDFVNLLAGAIKSDCSRLQCKELEFDITGDVPNFIIWAKNHIFCDEILIEYAASNHNEVLIDLLVTGAQCTSVINTCYYDSSKVIVDFVQSQLFVLNKNMITNIATLEDGTMVETFKFLNYCQLAKNSLASKKFRDLIRTNRHRLALLYVDEIKMDDYVDDLPRAVIEIFGEELSAEEYNEWVNGNNYSKQIPIDEEESTQFSGLDDYLLLANAIYEDPNSGQSSRIKTVFHARAELNHENWPLFQHFVRLIMDPFIYIRHIELLPQKDVLNLLAGAFNSDRSRLQCKMLNFELDDDVPEFINLATNHISCDEILIDGDIAMNCDEELLDLLVTGAQCTSEIDIWRYDCSEVIVDFVQNFMDLKSSDECQVVGSIKGKINYREVMEVLKRDYAGSGFYTTPHAKSVTKKNHFCDTNNLYVKFLVKEGYGYDDYRIFEFVNDAIGKKLRLTYKYYWMP</sequence>
<accession>A0AAD4QVW5</accession>
<protein>
    <submittedName>
        <fullName evidence="2">Uncharacterized protein</fullName>
    </submittedName>
</protein>
<dbReference type="EMBL" id="JAKKPZ010000708">
    <property type="protein sequence ID" value="KAI1692834.1"/>
    <property type="molecule type" value="Genomic_DNA"/>
</dbReference>
<evidence type="ECO:0000313" key="3">
    <source>
        <dbReference type="Proteomes" id="UP001201812"/>
    </source>
</evidence>
<evidence type="ECO:0000256" key="1">
    <source>
        <dbReference type="SAM" id="Phobius"/>
    </source>
</evidence>
<proteinExistence type="predicted"/>
<evidence type="ECO:0000313" key="2">
    <source>
        <dbReference type="EMBL" id="KAI1692834.1"/>
    </source>
</evidence>
<reference evidence="2" key="1">
    <citation type="submission" date="2022-01" db="EMBL/GenBank/DDBJ databases">
        <title>Genome Sequence Resource for Two Populations of Ditylenchus destructor, the Migratory Endoparasitic Phytonematode.</title>
        <authorList>
            <person name="Zhang H."/>
            <person name="Lin R."/>
            <person name="Xie B."/>
        </authorList>
    </citation>
    <scope>NUCLEOTIDE SEQUENCE</scope>
    <source>
        <strain evidence="2">BazhouSP</strain>
    </source>
</reference>
<dbReference type="Proteomes" id="UP001201812">
    <property type="component" value="Unassembled WGS sequence"/>
</dbReference>
<name>A0AAD4QVW5_9BILA</name>
<keyword evidence="1" id="KW-0472">Membrane</keyword>
<gene>
    <name evidence="2" type="ORF">DdX_21022</name>
</gene>
<comment type="caution">
    <text evidence="2">The sequence shown here is derived from an EMBL/GenBank/DDBJ whole genome shotgun (WGS) entry which is preliminary data.</text>
</comment>
<feature type="transmembrane region" description="Helical" evidence="1">
    <location>
        <begin position="21"/>
        <end position="40"/>
    </location>
</feature>
<keyword evidence="1" id="KW-1133">Transmembrane helix</keyword>